<name>A0ABU1LWY1_9BURK</name>
<dbReference type="EMBL" id="JAVDRP010000010">
    <property type="protein sequence ID" value="MDR6411263.1"/>
    <property type="molecule type" value="Genomic_DNA"/>
</dbReference>
<dbReference type="PANTHER" id="PTHR30607">
    <property type="entry name" value="POTASSIUM-TRANSPORTING ATPASE A CHAIN"/>
    <property type="match status" value="1"/>
</dbReference>
<evidence type="ECO:0000256" key="1">
    <source>
        <dbReference type="ARBA" id="ARBA00022448"/>
    </source>
</evidence>
<accession>A0ABU1LWY1</accession>
<comment type="similarity">
    <text evidence="9">Belongs to the KdpA family.</text>
</comment>
<proteinExistence type="inferred from homology"/>
<comment type="caution">
    <text evidence="10">The sequence shown here is derived from an EMBL/GenBank/DDBJ whole genome shotgun (WGS) entry which is preliminary data.</text>
</comment>
<gene>
    <name evidence="9" type="primary">kdpA</name>
    <name evidence="10" type="ORF">J2804_004691</name>
</gene>
<evidence type="ECO:0000313" key="10">
    <source>
        <dbReference type="EMBL" id="MDR6411263.1"/>
    </source>
</evidence>
<evidence type="ECO:0000256" key="8">
    <source>
        <dbReference type="ARBA" id="ARBA00023136"/>
    </source>
</evidence>
<evidence type="ECO:0000256" key="7">
    <source>
        <dbReference type="ARBA" id="ARBA00023065"/>
    </source>
</evidence>
<reference evidence="10 11" key="1">
    <citation type="submission" date="2023-07" db="EMBL/GenBank/DDBJ databases">
        <title>Sorghum-associated microbial communities from plants grown in Nebraska, USA.</title>
        <authorList>
            <person name="Schachtman D."/>
        </authorList>
    </citation>
    <scope>NUCLEOTIDE SEQUENCE [LARGE SCALE GENOMIC DNA]</scope>
    <source>
        <strain evidence="10 11">DS1316</strain>
    </source>
</reference>
<evidence type="ECO:0000256" key="4">
    <source>
        <dbReference type="ARBA" id="ARBA00022692"/>
    </source>
</evidence>
<feature type="transmembrane region" description="Helical" evidence="9">
    <location>
        <begin position="581"/>
        <end position="604"/>
    </location>
</feature>
<feature type="transmembrane region" description="Helical" evidence="9">
    <location>
        <begin position="535"/>
        <end position="560"/>
    </location>
</feature>
<dbReference type="Proteomes" id="UP001264340">
    <property type="component" value="Unassembled WGS sequence"/>
</dbReference>
<feature type="transmembrane region" description="Helical" evidence="9">
    <location>
        <begin position="426"/>
        <end position="453"/>
    </location>
</feature>
<dbReference type="RefSeq" id="WP_310124295.1">
    <property type="nucleotide sequence ID" value="NZ_JAVDQV010000011.1"/>
</dbReference>
<dbReference type="PIRSF" id="PIRSF001294">
    <property type="entry name" value="K_ATPaseA"/>
    <property type="match status" value="1"/>
</dbReference>
<organism evidence="10 11">
    <name type="scientific">Paraburkholderia terricola</name>
    <dbReference type="NCBI Taxonomy" id="169427"/>
    <lineage>
        <taxon>Bacteria</taxon>
        <taxon>Pseudomonadati</taxon>
        <taxon>Pseudomonadota</taxon>
        <taxon>Betaproteobacteria</taxon>
        <taxon>Burkholderiales</taxon>
        <taxon>Burkholderiaceae</taxon>
        <taxon>Paraburkholderia</taxon>
    </lineage>
</organism>
<keyword evidence="7 9" id="KW-0406">Ion transport</keyword>
<keyword evidence="2 9" id="KW-1003">Cell membrane</keyword>
<dbReference type="PANTHER" id="PTHR30607:SF2">
    <property type="entry name" value="POTASSIUM-TRANSPORTING ATPASE POTASSIUM-BINDING SUBUNIT"/>
    <property type="match status" value="1"/>
</dbReference>
<feature type="transmembrane region" description="Helical" evidence="9">
    <location>
        <begin position="301"/>
        <end position="322"/>
    </location>
</feature>
<evidence type="ECO:0000256" key="6">
    <source>
        <dbReference type="ARBA" id="ARBA00022989"/>
    </source>
</evidence>
<feature type="transmembrane region" description="Helical" evidence="9">
    <location>
        <begin position="474"/>
        <end position="493"/>
    </location>
</feature>
<evidence type="ECO:0000256" key="9">
    <source>
        <dbReference type="HAMAP-Rule" id="MF_00275"/>
    </source>
</evidence>
<feature type="transmembrane region" description="Helical" evidence="9">
    <location>
        <begin position="149"/>
        <end position="171"/>
    </location>
</feature>
<keyword evidence="6 9" id="KW-1133">Transmembrane helix</keyword>
<keyword evidence="11" id="KW-1185">Reference proteome</keyword>
<keyword evidence="5 9" id="KW-0630">Potassium</keyword>
<dbReference type="InterPro" id="IPR004623">
    <property type="entry name" value="KdpA"/>
</dbReference>
<feature type="transmembrane region" description="Helical" evidence="9">
    <location>
        <begin position="329"/>
        <end position="349"/>
    </location>
</feature>
<comment type="subunit">
    <text evidence="9">The system is composed of three essential subunits: KdpA, KdpB and KdpC.</text>
</comment>
<dbReference type="NCBIfam" id="TIGR00680">
    <property type="entry name" value="kdpA"/>
    <property type="match status" value="1"/>
</dbReference>
<evidence type="ECO:0000256" key="2">
    <source>
        <dbReference type="ARBA" id="ARBA00022475"/>
    </source>
</evidence>
<feature type="transmembrane region" description="Helical" evidence="9">
    <location>
        <begin position="81"/>
        <end position="100"/>
    </location>
</feature>
<evidence type="ECO:0000256" key="3">
    <source>
        <dbReference type="ARBA" id="ARBA00022538"/>
    </source>
</evidence>
<protein>
    <recommendedName>
        <fullName evidence="9">Potassium-transporting ATPase potassium-binding subunit</fullName>
    </recommendedName>
    <alternativeName>
        <fullName evidence="9">ATP phosphohydrolase [potassium-transporting] A chain</fullName>
    </alternativeName>
    <alternativeName>
        <fullName evidence="9">Potassium-binding and translocating subunit A</fullName>
    </alternativeName>
    <alternativeName>
        <fullName evidence="9">Potassium-translocating ATPase A chain</fullName>
    </alternativeName>
</protein>
<keyword evidence="4 9" id="KW-0812">Transmembrane</keyword>
<feature type="transmembrane region" description="Helical" evidence="9">
    <location>
        <begin position="192"/>
        <end position="214"/>
    </location>
</feature>
<comment type="function">
    <text evidence="9">Part of the high-affinity ATP-driven potassium transport (or Kdp) system, which catalyzes the hydrolysis of ATP coupled with the electrogenic transport of potassium into the cytoplasm. This subunit binds the extracellular potassium ions and delivers the ions to the membrane domain of KdpB through an intramembrane tunnel.</text>
</comment>
<feature type="transmembrane region" description="Helical" evidence="9">
    <location>
        <begin position="6"/>
        <end position="27"/>
    </location>
</feature>
<dbReference type="HAMAP" id="MF_00275">
    <property type="entry name" value="KdpA"/>
    <property type="match status" value="1"/>
</dbReference>
<comment type="subcellular location">
    <subcellularLocation>
        <location evidence="9">Cell membrane</location>
        <topology evidence="9">Multi-pass membrane protein</topology>
    </subcellularLocation>
</comment>
<keyword evidence="3 9" id="KW-0633">Potassium transport</keyword>
<evidence type="ECO:0000313" key="11">
    <source>
        <dbReference type="Proteomes" id="UP001264340"/>
    </source>
</evidence>
<dbReference type="Pfam" id="PF03814">
    <property type="entry name" value="KdpA"/>
    <property type="match status" value="1"/>
</dbReference>
<keyword evidence="8 9" id="KW-0472">Membrane</keyword>
<evidence type="ECO:0000256" key="5">
    <source>
        <dbReference type="ARBA" id="ARBA00022958"/>
    </source>
</evidence>
<keyword evidence="1 9" id="KW-0813">Transport</keyword>
<sequence length="617" mass="64700">MNSNNVLQAGFFIVVLLAAAVPMSRYLSAVMNANPNANPDGNSNGNPNGISRVLRIGAPIERLLYRLAGVDPSTEMSWKHYAIATIAFNVLGVAFLYALLRVQAWLPGNPQQFGPMTVDGAFNTAISFVTNTNWQDYTPEQTVGYLTQMLGLTVQNFFSAATGIVVVIALIRGFARHSAQTIGNFWVDLTRVTLYVLLPMSLILATLLMSQGVIQNFKAYEDVPTLQTTSYAAPRLDAQGNPMKDAKGNPLTVDTPVKTQTIAMGPVASQEAIKMIGTNGGGFFNGNSAHPFENPTPFSNFLQIFSILIIPAGLALLFGRMIGDRRQGVAVLAAMAIGFGVCVFGEIGAEQSGNPALAALHVDQSASALQSGGNAEGKETRFGIAQSGIFTVATTAASCGAVANTHDSLTPIGGLYPMLLMQLGEVIFGGVGSGMYGMLVFALLAVFVAGLMIGRTPEYVGKKIEAYEMKMVSIVVLLTPLLVLVGTSIAVLSDAGKAGILNPGAHGFSEILYAFSSAANNNGSAFAGLTVGTPFYNWLTAIAMWFGRFGTIVPVLAIAGSLAAKKRIGVTGGTLPTHGPLFVVLLLGTVLLVGALTYVPALALGPGVEHLMMMGAH</sequence>